<dbReference type="AlphaFoldDB" id="A0A6A9QK42"/>
<sequence length="444" mass="49824">MEHRKLVVLFLLLLLIAPFALNIVAMQSTHDVNAQNLLINKLNLQKPSYYYVKIQNLSNYSFLLTEISNYSHFTEKVIFSGSNNGMATYTSFLNVTPLNDGGFYINTNIPNVFELIYKLNSRSYIIWSGNLTNSLKLDFNLPMSGTLQITYFTPEGAYHTSLNLSNGYVFEKISLLDYKPKFIVESNVEKVPPNIIISISKYISTINLNESNYTIRLIPSVLEINKGFATAMVGYNNKACVIEMMGIDGKPTLFATLFMINGTTALKDTGNNETLAEGILIYNFTINGQKSYGVATNLGLDSTVPLNSSIILGNSVIIKINGTNLLLYPNGTLVKENIFQLRGSYSFVLNNYGFFSVKEYVINQTGIAYTKDNVNLYYQNMTPIRDIFHINNSTYVYVYKGETLVSISSIHPLVNFLIRNVLFMIISVILSLLILLAGILFSRS</sequence>
<evidence type="ECO:0000313" key="2">
    <source>
        <dbReference type="EMBL" id="MUN29386.1"/>
    </source>
</evidence>
<gene>
    <name evidence="2" type="ORF">GC250_08045</name>
</gene>
<evidence type="ECO:0000256" key="1">
    <source>
        <dbReference type="SAM" id="Phobius"/>
    </source>
</evidence>
<proteinExistence type="predicted"/>
<name>A0A6A9QK42_SULME</name>
<protein>
    <recommendedName>
        <fullName evidence="4">Thermopsin</fullName>
    </recommendedName>
</protein>
<keyword evidence="1" id="KW-0812">Transmembrane</keyword>
<keyword evidence="1" id="KW-0472">Membrane</keyword>
<comment type="caution">
    <text evidence="2">The sequence shown here is derived from an EMBL/GenBank/DDBJ whole genome shotgun (WGS) entry which is preliminary data.</text>
</comment>
<dbReference type="EMBL" id="WGGD01000005">
    <property type="protein sequence ID" value="MUN29386.1"/>
    <property type="molecule type" value="Genomic_DNA"/>
</dbReference>
<evidence type="ECO:0000313" key="3">
    <source>
        <dbReference type="Proteomes" id="UP000470772"/>
    </source>
</evidence>
<feature type="transmembrane region" description="Helical" evidence="1">
    <location>
        <begin position="421"/>
        <end position="441"/>
    </location>
</feature>
<accession>A0A6A9QK42</accession>
<dbReference type="Proteomes" id="UP000470772">
    <property type="component" value="Unassembled WGS sequence"/>
</dbReference>
<organism evidence="2 3">
    <name type="scientific">Sulfuracidifex metallicus DSM 6482 = JCM 9184</name>
    <dbReference type="NCBI Taxonomy" id="523847"/>
    <lineage>
        <taxon>Archaea</taxon>
        <taxon>Thermoproteota</taxon>
        <taxon>Thermoprotei</taxon>
        <taxon>Sulfolobales</taxon>
        <taxon>Sulfolobaceae</taxon>
        <taxon>Sulfuracidifex</taxon>
    </lineage>
</organism>
<reference evidence="2 3" key="1">
    <citation type="submission" date="2019-10" db="EMBL/GenBank/DDBJ databases">
        <title>Sequencing and Assembly of Multiple Reported Metal-Biooxidizing Members of the Extremely Thermoacidophilic Archaeal Family Sulfolobaceae.</title>
        <authorList>
            <person name="Counts J.A."/>
            <person name="Kelly R.M."/>
        </authorList>
    </citation>
    <scope>NUCLEOTIDE SEQUENCE [LARGE SCALE GENOMIC DNA]</scope>
    <source>
        <strain evidence="2 3">DSM 6482</strain>
    </source>
</reference>
<keyword evidence="1" id="KW-1133">Transmembrane helix</keyword>
<keyword evidence="3" id="KW-1185">Reference proteome</keyword>
<evidence type="ECO:0008006" key="4">
    <source>
        <dbReference type="Google" id="ProtNLM"/>
    </source>
</evidence>
<dbReference type="RefSeq" id="WP_156016966.1">
    <property type="nucleotide sequence ID" value="NZ_WGGD01000005.1"/>
</dbReference>